<feature type="transmembrane region" description="Helical" evidence="2">
    <location>
        <begin position="40"/>
        <end position="62"/>
    </location>
</feature>
<dbReference type="EMBL" id="QZEZ01000004">
    <property type="protein sequence ID" value="RJK96157.1"/>
    <property type="molecule type" value="Genomic_DNA"/>
</dbReference>
<dbReference type="PANTHER" id="PTHR34473:SF2">
    <property type="entry name" value="UPF0699 TRANSMEMBRANE PROTEIN YDBT"/>
    <property type="match status" value="1"/>
</dbReference>
<comment type="caution">
    <text evidence="4">The sequence shown here is derived from an EMBL/GenBank/DDBJ whole genome shotgun (WGS) entry which is preliminary data.</text>
</comment>
<feature type="region of interest" description="Disordered" evidence="1">
    <location>
        <begin position="425"/>
        <end position="467"/>
    </location>
</feature>
<dbReference type="OrthoDB" id="3190163at2"/>
<feature type="compositionally biased region" description="Pro residues" evidence="1">
    <location>
        <begin position="435"/>
        <end position="447"/>
    </location>
</feature>
<keyword evidence="2" id="KW-0472">Membrane</keyword>
<dbReference type="Pfam" id="PF03703">
    <property type="entry name" value="bPH_2"/>
    <property type="match status" value="3"/>
</dbReference>
<evidence type="ECO:0000259" key="3">
    <source>
        <dbReference type="Pfam" id="PF03703"/>
    </source>
</evidence>
<feature type="domain" description="YdbS-like PH" evidence="3">
    <location>
        <begin position="341"/>
        <end position="407"/>
    </location>
</feature>
<organism evidence="4 5">
    <name type="scientific">Vallicoccus soli</name>
    <dbReference type="NCBI Taxonomy" id="2339232"/>
    <lineage>
        <taxon>Bacteria</taxon>
        <taxon>Bacillati</taxon>
        <taxon>Actinomycetota</taxon>
        <taxon>Actinomycetes</taxon>
        <taxon>Motilibacterales</taxon>
        <taxon>Vallicoccaceae</taxon>
        <taxon>Vallicoccus</taxon>
    </lineage>
</organism>
<gene>
    <name evidence="4" type="ORF">D5H78_10845</name>
</gene>
<dbReference type="PIRSF" id="PIRSF026631">
    <property type="entry name" value="UCP026631"/>
    <property type="match status" value="1"/>
</dbReference>
<dbReference type="InterPro" id="IPR014529">
    <property type="entry name" value="UCP026631"/>
</dbReference>
<dbReference type="AlphaFoldDB" id="A0A3A3YX56"/>
<accession>A0A3A3YX56</accession>
<feature type="transmembrane region" description="Helical" evidence="2">
    <location>
        <begin position="168"/>
        <end position="195"/>
    </location>
</feature>
<proteinExistence type="predicted"/>
<evidence type="ECO:0000256" key="2">
    <source>
        <dbReference type="SAM" id="Phobius"/>
    </source>
</evidence>
<evidence type="ECO:0000256" key="1">
    <source>
        <dbReference type="SAM" id="MobiDB-lite"/>
    </source>
</evidence>
<dbReference type="PANTHER" id="PTHR34473">
    <property type="entry name" value="UPF0699 TRANSMEMBRANE PROTEIN YDBS"/>
    <property type="match status" value="1"/>
</dbReference>
<reference evidence="4 5" key="1">
    <citation type="submission" date="2018-09" db="EMBL/GenBank/DDBJ databases">
        <title>YIM 75000 draft genome.</title>
        <authorList>
            <person name="Tang S."/>
            <person name="Feng Y."/>
        </authorList>
    </citation>
    <scope>NUCLEOTIDE SEQUENCE [LARGE SCALE GENOMIC DNA]</scope>
    <source>
        <strain evidence="4 5">YIM 75000</strain>
    </source>
</reference>
<keyword evidence="5" id="KW-1185">Reference proteome</keyword>
<protein>
    <recommendedName>
        <fullName evidence="3">YdbS-like PH domain-containing protein</fullName>
    </recommendedName>
</protein>
<dbReference type="InterPro" id="IPR005182">
    <property type="entry name" value="YdbS-like_PH"/>
</dbReference>
<feature type="domain" description="YdbS-like PH" evidence="3">
    <location>
        <begin position="62"/>
        <end position="141"/>
    </location>
</feature>
<evidence type="ECO:0000313" key="4">
    <source>
        <dbReference type="EMBL" id="RJK96157.1"/>
    </source>
</evidence>
<name>A0A3A3YX56_9ACTN</name>
<feature type="domain" description="YdbS-like PH" evidence="3">
    <location>
        <begin position="227"/>
        <end position="287"/>
    </location>
</feature>
<sequence length="467" mass="49903">MLGRLHPLTPVLRGWRFVVAALAVLVPQNADLLGGGQRGLLRLGTGVAVLLLVGGVAGVLAWRFTRYGIDGGDLRVDSGVLFRRSRRVRLDRLQAVDVVQPLLARLLGMAELRLEVAGGSSTEAPLAYLSLDDAHRLRNELLARAAGIEEDAPEAPERLLHEVPGGRLLASSLLTTPVVVGVVLVPVALGVAAVVEGVGSLLFLAPALLSIAQPLLQQFLANFGFTLAESPDGLRLRRGLLEKRAQTVPPGRIQAVRVVEPWLWRRFTDWVRLDVDIAGYGAGQQASSAQLLPVAPRHEVLALLERVLPGASLPAVRLEGVPRRAAWLAPLTRRVLGAGYDDRYFVARRGLLERETDVMPHERAQSVRVTQGPLQRRLGLASLTLDTTPGPVTVRAEHRDAREAVALALHEAELARRARAAAPPERWMAAHPAAPVVPPALPDPPGDGPGAGPSGAGQPRAPYPPPA</sequence>
<evidence type="ECO:0000313" key="5">
    <source>
        <dbReference type="Proteomes" id="UP000265614"/>
    </source>
</evidence>
<keyword evidence="2" id="KW-0812">Transmembrane</keyword>
<dbReference type="Proteomes" id="UP000265614">
    <property type="component" value="Unassembled WGS sequence"/>
</dbReference>
<feature type="compositionally biased region" description="Low complexity" evidence="1">
    <location>
        <begin position="425"/>
        <end position="434"/>
    </location>
</feature>
<keyword evidence="2" id="KW-1133">Transmembrane helix</keyword>